<proteinExistence type="predicted"/>
<organism evidence="1 2">
    <name type="scientific">Pristionchus pacificus</name>
    <name type="common">Parasitic nematode worm</name>
    <dbReference type="NCBI Taxonomy" id="54126"/>
    <lineage>
        <taxon>Eukaryota</taxon>
        <taxon>Metazoa</taxon>
        <taxon>Ecdysozoa</taxon>
        <taxon>Nematoda</taxon>
        <taxon>Chromadorea</taxon>
        <taxon>Rhabditida</taxon>
        <taxon>Rhabditina</taxon>
        <taxon>Diplogasteromorpha</taxon>
        <taxon>Diplogasteroidea</taxon>
        <taxon>Neodiplogasteridae</taxon>
        <taxon>Pristionchus</taxon>
    </lineage>
</organism>
<keyword evidence="2" id="KW-1185">Reference proteome</keyword>
<name>A0A454XTA9_PRIPA</name>
<dbReference type="AlphaFoldDB" id="A0A454XTA9"/>
<reference evidence="2" key="1">
    <citation type="journal article" date="2008" name="Nat. Genet.">
        <title>The Pristionchus pacificus genome provides a unique perspective on nematode lifestyle and parasitism.</title>
        <authorList>
            <person name="Dieterich C."/>
            <person name="Clifton S.W."/>
            <person name="Schuster L.N."/>
            <person name="Chinwalla A."/>
            <person name="Delehaunty K."/>
            <person name="Dinkelacker I."/>
            <person name="Fulton L."/>
            <person name="Fulton R."/>
            <person name="Godfrey J."/>
            <person name="Minx P."/>
            <person name="Mitreva M."/>
            <person name="Roeseler W."/>
            <person name="Tian H."/>
            <person name="Witte H."/>
            <person name="Yang S.P."/>
            <person name="Wilson R.K."/>
            <person name="Sommer R.J."/>
        </authorList>
    </citation>
    <scope>NUCLEOTIDE SEQUENCE [LARGE SCALE GENOMIC DNA]</scope>
    <source>
        <strain evidence="2">PS312</strain>
    </source>
</reference>
<dbReference type="EnsemblMetazoa" id="PPA38918.1">
    <property type="protein sequence ID" value="PPA38918.1"/>
    <property type="gene ID" value="WBGene00277287"/>
</dbReference>
<gene>
    <name evidence="1" type="primary">WBGene00277287</name>
</gene>
<protein>
    <submittedName>
        <fullName evidence="1">Uncharacterized protein</fullName>
    </submittedName>
</protein>
<reference evidence="1" key="2">
    <citation type="submission" date="2022-06" db="UniProtKB">
        <authorList>
            <consortium name="EnsemblMetazoa"/>
        </authorList>
    </citation>
    <scope>IDENTIFICATION</scope>
    <source>
        <strain evidence="1">PS312</strain>
    </source>
</reference>
<evidence type="ECO:0000313" key="2">
    <source>
        <dbReference type="Proteomes" id="UP000005239"/>
    </source>
</evidence>
<evidence type="ECO:0000313" key="1">
    <source>
        <dbReference type="EnsemblMetazoa" id="PPA38918.1"/>
    </source>
</evidence>
<accession>A0A454XTA9</accession>
<dbReference type="Proteomes" id="UP000005239">
    <property type="component" value="Unassembled WGS sequence"/>
</dbReference>
<accession>A0A8R1URH5</accession>
<sequence>MSDQWTHTDSMEDNSDWNNLDPIPLVNLLEDSTFEPAVHDEEIVSFSVEYGVADDGRHFLTLIVEYGSHLTHYIYRVFLD</sequence>